<name>A0A9X1YJ91_9BURK</name>
<evidence type="ECO:0000313" key="1">
    <source>
        <dbReference type="EMBL" id="MCK9687329.1"/>
    </source>
</evidence>
<dbReference type="RefSeq" id="WP_275683369.1">
    <property type="nucleotide sequence ID" value="NZ_JAJLJH010000004.1"/>
</dbReference>
<dbReference type="EMBL" id="JAJLJH010000004">
    <property type="protein sequence ID" value="MCK9687329.1"/>
    <property type="molecule type" value="Genomic_DNA"/>
</dbReference>
<dbReference type="Pfam" id="PF18143">
    <property type="entry name" value="HAD_SAK_2"/>
    <property type="match status" value="1"/>
</dbReference>
<reference evidence="1" key="1">
    <citation type="submission" date="2021-11" db="EMBL/GenBank/DDBJ databases">
        <title>BS-T2-15 a new species belonging to the Comamonadaceae family isolated from the soil of a French oak forest.</title>
        <authorList>
            <person name="Mieszkin S."/>
            <person name="Alain K."/>
        </authorList>
    </citation>
    <scope>NUCLEOTIDE SEQUENCE</scope>
    <source>
        <strain evidence="1">BS-T2-15</strain>
    </source>
</reference>
<sequence length="162" mass="17878">MRPHNVIFLDIDGVLHRAPRPGDLTIATAGLSELFEERPDLGGWSRHLTDALHGHACGIIVHSSWRAYMSESALRSFLPASIRHRFLGVTPPGHEREPSILSAARAMKLLDEELLVIDDELEQFHELRHRLVVCDPEMGLTTPGVAADIATWLARDSSGAHG</sequence>
<evidence type="ECO:0000313" key="2">
    <source>
        <dbReference type="Proteomes" id="UP001139353"/>
    </source>
</evidence>
<accession>A0A9X1YJ91</accession>
<comment type="caution">
    <text evidence="1">The sequence shown here is derived from an EMBL/GenBank/DDBJ whole genome shotgun (WGS) entry which is preliminary data.</text>
</comment>
<keyword evidence="2" id="KW-1185">Reference proteome</keyword>
<protein>
    <submittedName>
        <fullName evidence="1">Uncharacterized protein</fullName>
    </submittedName>
</protein>
<proteinExistence type="predicted"/>
<organism evidence="1 2">
    <name type="scientific">Scleromatobacter humisilvae</name>
    <dbReference type="NCBI Taxonomy" id="2897159"/>
    <lineage>
        <taxon>Bacteria</taxon>
        <taxon>Pseudomonadati</taxon>
        <taxon>Pseudomonadota</taxon>
        <taxon>Betaproteobacteria</taxon>
        <taxon>Burkholderiales</taxon>
        <taxon>Sphaerotilaceae</taxon>
        <taxon>Scleromatobacter</taxon>
    </lineage>
</organism>
<dbReference type="Proteomes" id="UP001139353">
    <property type="component" value="Unassembled WGS sequence"/>
</dbReference>
<dbReference type="AlphaFoldDB" id="A0A9X1YJ91"/>
<gene>
    <name evidence="1" type="ORF">LPC04_16605</name>
</gene>